<evidence type="ECO:0000313" key="2">
    <source>
        <dbReference type="Proteomes" id="UP000006860"/>
    </source>
</evidence>
<protein>
    <recommendedName>
        <fullName evidence="3">DUF927 domain-containing protein</fullName>
    </recommendedName>
</protein>
<name>F0SJ64_RUBBR</name>
<accession>F0SJ64</accession>
<dbReference type="EMBL" id="CP002546">
    <property type="protein sequence ID" value="ADY58606.1"/>
    <property type="molecule type" value="Genomic_DNA"/>
</dbReference>
<sequence>MPTNAIAISQDDDDDSKTFRVFDVVEGEEGVEGSERPLFEWEVEAGHAYNFENLGKLLSSLPLGLYRHQDGGLLLDDNGTATRIMTAKQLTPLLVDAVRMAVIKEGKHKGEHPSDSILNTMLASRAFLGNFEEAAHIATTPVVLEDGSLAAPGWNAGGILYLGSRTTTADLDCITRFLDVMPFDSEASRTNAVAALLTVPFRLQFPGGKPLVLVSATKSHSGKGTLIEFVKGQCPKAEILYESTDWPMQRQLHEQLLQTPEIGVLSFDNVRTDSAGKAKIIRSAFLEGFVTNSEVVLSSATSRNRPLRTANTFVVMLNTNEGSLSPDLLNRSLPIRLTPTGDLQERVARTKEILGGDIKHEWIPQNRERVEAEMLGMIERWVKEGKPLDYDVRHPMGPWAAIIGGILKVNGFDDFLANYGSTRATADPVREALSILAFRSSGKPMRARQLSQLAVREGLHKTLMPGVEHSNVSACERAIGVSISPYVGETVTVSTPTEAVTYRLTKQQGRFGESHPHFRYLFSEEGRKPLMEEPDGLVLEERRFGSIDVGAIEAVLKQDIETLKEEQA</sequence>
<evidence type="ECO:0008006" key="3">
    <source>
        <dbReference type="Google" id="ProtNLM"/>
    </source>
</evidence>
<gene>
    <name evidence="1" type="ordered locus">Plabr_0985</name>
</gene>
<dbReference type="eggNOG" id="COG4643">
    <property type="taxonomic scope" value="Bacteria"/>
</dbReference>
<reference evidence="2" key="1">
    <citation type="submission" date="2011-02" db="EMBL/GenBank/DDBJ databases">
        <title>The complete genome of Planctomyces brasiliensis DSM 5305.</title>
        <authorList>
            <person name="Lucas S."/>
            <person name="Copeland A."/>
            <person name="Lapidus A."/>
            <person name="Bruce D."/>
            <person name="Goodwin L."/>
            <person name="Pitluck S."/>
            <person name="Kyrpides N."/>
            <person name="Mavromatis K."/>
            <person name="Pagani I."/>
            <person name="Ivanova N."/>
            <person name="Ovchinnikova G."/>
            <person name="Lu M."/>
            <person name="Detter J.C."/>
            <person name="Han C."/>
            <person name="Land M."/>
            <person name="Hauser L."/>
            <person name="Markowitz V."/>
            <person name="Cheng J.-F."/>
            <person name="Hugenholtz P."/>
            <person name="Woyke T."/>
            <person name="Wu D."/>
            <person name="Tindall B."/>
            <person name="Pomrenke H.G."/>
            <person name="Brambilla E."/>
            <person name="Klenk H.-P."/>
            <person name="Eisen J.A."/>
        </authorList>
    </citation>
    <scope>NUCLEOTIDE SEQUENCE [LARGE SCALE GENOMIC DNA]</scope>
    <source>
        <strain evidence="2">ATCC 49424 / DSM 5305 / JCM 21570 / NBRC 103401 / IFAM 1448</strain>
    </source>
</reference>
<dbReference type="KEGG" id="pbs:Plabr_0985"/>
<evidence type="ECO:0000313" key="1">
    <source>
        <dbReference type="EMBL" id="ADY58606.1"/>
    </source>
</evidence>
<dbReference type="STRING" id="756272.Plabr_0985"/>
<dbReference type="Proteomes" id="UP000006860">
    <property type="component" value="Chromosome"/>
</dbReference>
<dbReference type="AlphaFoldDB" id="F0SJ64"/>
<dbReference type="OrthoDB" id="276067at2"/>
<dbReference type="HOGENOM" id="CLU_479723_0_0_0"/>
<organism evidence="1 2">
    <name type="scientific">Rubinisphaera brasiliensis (strain ATCC 49424 / DSM 5305 / JCM 21570 / IAM 15109 / NBRC 103401 / IFAM 1448)</name>
    <name type="common">Planctomyces brasiliensis</name>
    <dbReference type="NCBI Taxonomy" id="756272"/>
    <lineage>
        <taxon>Bacteria</taxon>
        <taxon>Pseudomonadati</taxon>
        <taxon>Planctomycetota</taxon>
        <taxon>Planctomycetia</taxon>
        <taxon>Planctomycetales</taxon>
        <taxon>Planctomycetaceae</taxon>
        <taxon>Rubinisphaera</taxon>
    </lineage>
</organism>
<proteinExistence type="predicted"/>
<keyword evidence="2" id="KW-1185">Reference proteome</keyword>
<dbReference type="RefSeq" id="WP_013627342.1">
    <property type="nucleotide sequence ID" value="NC_015174.1"/>
</dbReference>